<name>A0A1Y2MGA3_EPING</name>
<feature type="domain" description="Heterokaryon incompatibility" evidence="1">
    <location>
        <begin position="204"/>
        <end position="361"/>
    </location>
</feature>
<organism evidence="2 3">
    <name type="scientific">Epicoccum nigrum</name>
    <name type="common">Soil fungus</name>
    <name type="synonym">Epicoccum purpurascens</name>
    <dbReference type="NCBI Taxonomy" id="105696"/>
    <lineage>
        <taxon>Eukaryota</taxon>
        <taxon>Fungi</taxon>
        <taxon>Dikarya</taxon>
        <taxon>Ascomycota</taxon>
        <taxon>Pezizomycotina</taxon>
        <taxon>Dothideomycetes</taxon>
        <taxon>Pleosporomycetidae</taxon>
        <taxon>Pleosporales</taxon>
        <taxon>Pleosporineae</taxon>
        <taxon>Didymellaceae</taxon>
        <taxon>Epicoccum</taxon>
    </lineage>
</organism>
<dbReference type="InterPro" id="IPR010730">
    <property type="entry name" value="HET"/>
</dbReference>
<dbReference type="Pfam" id="PF06985">
    <property type="entry name" value="HET"/>
    <property type="match status" value="1"/>
</dbReference>
<dbReference type="Proteomes" id="UP000193240">
    <property type="component" value="Unassembled WGS sequence"/>
</dbReference>
<accession>A0A1Y2MGA3</accession>
<dbReference type="AlphaFoldDB" id="A0A1Y2MGA3"/>
<dbReference type="STRING" id="105696.A0A1Y2MGA3"/>
<reference evidence="2 3" key="1">
    <citation type="journal article" date="2017" name="Genome Announc.">
        <title>Genome sequence of the saprophytic ascomycete Epicoccum nigrum ICMP 19927 strain isolated from New Zealand.</title>
        <authorList>
            <person name="Fokin M."/>
            <person name="Fleetwood D."/>
            <person name="Weir B.S."/>
            <person name="Villas-Boas S.G."/>
        </authorList>
    </citation>
    <scope>NUCLEOTIDE SEQUENCE [LARGE SCALE GENOMIC DNA]</scope>
    <source>
        <strain evidence="2 3">ICMP 19927</strain>
    </source>
</reference>
<dbReference type="InParanoid" id="A0A1Y2MGA3"/>
<dbReference type="EMBL" id="KZ107838">
    <property type="protein sequence ID" value="OSS54961.1"/>
    <property type="molecule type" value="Genomic_DNA"/>
</dbReference>
<dbReference type="PANTHER" id="PTHR33112:SF10">
    <property type="entry name" value="TOL"/>
    <property type="match status" value="1"/>
</dbReference>
<proteinExistence type="predicted"/>
<protein>
    <recommendedName>
        <fullName evidence="1">Heterokaryon incompatibility domain-containing protein</fullName>
    </recommendedName>
</protein>
<dbReference type="OMA" id="FWECHES"/>
<sequence length="672" mass="76166">MDLFPGHLTTAFHPCDPVFAGGPSTTMVNEAFCAACQQMLATKVAPTETDEYPHHPDETSFRKALDTACAICMQYWLALDRPDGLLSPTWELAKSAGLWYLYLGGTHETKRAFAVTPTVSGKTYADENDSETEAPNASLSDNTRSVQSFAFVRSRYHQCISEHSRCATVSSGAFLPTRLLDVGHEQFASVTLVDREQIQRGSSYVTLSYCWGQATPLKLTSSSVSTLRCGIDDGDLPKTLRDAVLVVRKLQQRYLWIDSLCIFQDKLEDWSNEAVSMQNIYRCATFNIAATAAEDSSEGLFYTRDPREIHPLKIDAAWVLSDGMVNNLDHSFQSYRLSLNRSIDAVVDRSPLNRRAWVMQERYLSRRVIHYASKQIFWECHESYVSETHLGGVVLSDHPIPKPRDLKLKLISHFGSNANDDQIALLRNTLDRDDVYTAWAFFMHWYSSCNLTYWEDRLVAIQGIVRHLETILQDELVAGLWRSRFIQELCWFSLPGDSLSKKASSWVAPSWSWISSARNVRMWWRHLDDAATVVHVGVRVKKSGALIDASLTLRCRLIAATLSPHKRVIIFDLDIKGYTWFYGSDSRLTFRLDDQDTHLEEQPQVFLTVLRHDTTPEGSISGLILISSAQNSCAFERVGAFFNDRLDCPPEAFFVEIATRHKEAEEQTIKLI</sequence>
<evidence type="ECO:0000313" key="2">
    <source>
        <dbReference type="EMBL" id="OSS54961.1"/>
    </source>
</evidence>
<keyword evidence="3" id="KW-1185">Reference proteome</keyword>
<dbReference type="PANTHER" id="PTHR33112">
    <property type="entry name" value="DOMAIN PROTEIN, PUTATIVE-RELATED"/>
    <property type="match status" value="1"/>
</dbReference>
<evidence type="ECO:0000313" key="3">
    <source>
        <dbReference type="Proteomes" id="UP000193240"/>
    </source>
</evidence>
<gene>
    <name evidence="2" type="ORF">B5807_00097</name>
</gene>
<evidence type="ECO:0000259" key="1">
    <source>
        <dbReference type="Pfam" id="PF06985"/>
    </source>
</evidence>